<keyword evidence="3" id="KW-1185">Reference proteome</keyword>
<dbReference type="Proteomes" id="UP000770661">
    <property type="component" value="Unassembled WGS sequence"/>
</dbReference>
<sequence>MEVSVDGREWMAVDGGEWMAVDGVSLKKEDLTVIHSAIFDPRTLQQFSACLQNEESAQFEGVGQRTKIVLQRRMYRDEIPVWLSQADREYADSPNLPGSTHSPPGRGEPIPVTLPATHDSPQQTPPSYVGSLNGSLDGGLLGT</sequence>
<evidence type="ECO:0000313" key="3">
    <source>
        <dbReference type="Proteomes" id="UP000770661"/>
    </source>
</evidence>
<feature type="region of interest" description="Disordered" evidence="1">
    <location>
        <begin position="90"/>
        <end position="143"/>
    </location>
</feature>
<organism evidence="2 3">
    <name type="scientific">Chionoecetes opilio</name>
    <name type="common">Atlantic snow crab</name>
    <name type="synonym">Cancer opilio</name>
    <dbReference type="NCBI Taxonomy" id="41210"/>
    <lineage>
        <taxon>Eukaryota</taxon>
        <taxon>Metazoa</taxon>
        <taxon>Ecdysozoa</taxon>
        <taxon>Arthropoda</taxon>
        <taxon>Crustacea</taxon>
        <taxon>Multicrustacea</taxon>
        <taxon>Malacostraca</taxon>
        <taxon>Eumalacostraca</taxon>
        <taxon>Eucarida</taxon>
        <taxon>Decapoda</taxon>
        <taxon>Pleocyemata</taxon>
        <taxon>Brachyura</taxon>
        <taxon>Eubrachyura</taxon>
        <taxon>Majoidea</taxon>
        <taxon>Majidae</taxon>
        <taxon>Chionoecetes</taxon>
    </lineage>
</organism>
<dbReference type="EMBL" id="JACEEZ010001007">
    <property type="protein sequence ID" value="KAG0729595.1"/>
    <property type="molecule type" value="Genomic_DNA"/>
</dbReference>
<evidence type="ECO:0000313" key="2">
    <source>
        <dbReference type="EMBL" id="KAG0729595.1"/>
    </source>
</evidence>
<gene>
    <name evidence="2" type="ORF">GWK47_030004</name>
</gene>
<comment type="caution">
    <text evidence="2">The sequence shown here is derived from an EMBL/GenBank/DDBJ whole genome shotgun (WGS) entry which is preliminary data.</text>
</comment>
<evidence type="ECO:0000256" key="1">
    <source>
        <dbReference type="SAM" id="MobiDB-lite"/>
    </source>
</evidence>
<protein>
    <submittedName>
        <fullName evidence="2">Uncharacterized protein</fullName>
    </submittedName>
</protein>
<reference evidence="2" key="1">
    <citation type="submission" date="2020-07" db="EMBL/GenBank/DDBJ databases">
        <title>The High-quality genome of the commercially important snow crab, Chionoecetes opilio.</title>
        <authorList>
            <person name="Jeong J.-H."/>
            <person name="Ryu S."/>
        </authorList>
    </citation>
    <scope>NUCLEOTIDE SEQUENCE</scope>
    <source>
        <strain evidence="2">MADBK_172401_WGS</strain>
        <tissue evidence="2">Digestive gland</tissue>
    </source>
</reference>
<proteinExistence type="predicted"/>
<dbReference type="OrthoDB" id="10068803at2759"/>
<accession>A0A8J4YMM8</accession>
<name>A0A8J4YMM8_CHIOP</name>
<dbReference type="AlphaFoldDB" id="A0A8J4YMM8"/>